<name>A0A225V9I1_9STRA</name>
<dbReference type="EMBL" id="NBNE01007109">
    <property type="protein sequence ID" value="OWZ01090.1"/>
    <property type="molecule type" value="Genomic_DNA"/>
</dbReference>
<evidence type="ECO:0000313" key="4">
    <source>
        <dbReference type="EMBL" id="OWZ01090.1"/>
    </source>
</evidence>
<proteinExistence type="predicted"/>
<protein>
    <submittedName>
        <fullName evidence="4">Polyprotein</fullName>
    </submittedName>
</protein>
<accession>A0A225V9I1</accession>
<evidence type="ECO:0000259" key="3">
    <source>
        <dbReference type="Pfam" id="PF13359"/>
    </source>
</evidence>
<feature type="domain" description="DDE Tnp4" evidence="3">
    <location>
        <begin position="2"/>
        <end position="53"/>
    </location>
</feature>
<dbReference type="Pfam" id="PF13359">
    <property type="entry name" value="DDE_Tnp_4"/>
    <property type="match status" value="1"/>
</dbReference>
<comment type="cofactor">
    <cofactor evidence="1">
        <name>a divalent metal cation</name>
        <dbReference type="ChEBI" id="CHEBI:60240"/>
    </cofactor>
</comment>
<evidence type="ECO:0000256" key="2">
    <source>
        <dbReference type="ARBA" id="ARBA00022723"/>
    </source>
</evidence>
<evidence type="ECO:0000256" key="1">
    <source>
        <dbReference type="ARBA" id="ARBA00001968"/>
    </source>
</evidence>
<comment type="caution">
    <text evidence="4">The sequence shown here is derived from an EMBL/GenBank/DDBJ whole genome shotgun (WGS) entry which is preliminary data.</text>
</comment>
<keyword evidence="2" id="KW-0479">Metal-binding</keyword>
<dbReference type="AlphaFoldDB" id="A0A225V9I1"/>
<evidence type="ECO:0000313" key="5">
    <source>
        <dbReference type="Proteomes" id="UP000198211"/>
    </source>
</evidence>
<keyword evidence="5" id="KW-1185">Reference proteome</keyword>
<reference evidence="5" key="1">
    <citation type="submission" date="2017-03" db="EMBL/GenBank/DDBJ databases">
        <title>Phytopthora megakarya and P. palmivora, two closely related causual agents of cacao black pod achieved similar genome size and gene model numbers by different mechanisms.</title>
        <authorList>
            <person name="Ali S."/>
            <person name="Shao J."/>
            <person name="Larry D.J."/>
            <person name="Kronmiller B."/>
            <person name="Shen D."/>
            <person name="Strem M.D."/>
            <person name="Melnick R.L."/>
            <person name="Guiltinan M.J."/>
            <person name="Tyler B.M."/>
            <person name="Meinhardt L.W."/>
            <person name="Bailey B.A."/>
        </authorList>
    </citation>
    <scope>NUCLEOTIDE SEQUENCE [LARGE SCALE GENOMIC DNA]</scope>
    <source>
        <strain evidence="5">zdho120</strain>
    </source>
</reference>
<dbReference type="OrthoDB" id="129044at2759"/>
<dbReference type="GO" id="GO:0046872">
    <property type="term" value="F:metal ion binding"/>
    <property type="evidence" value="ECO:0007669"/>
    <property type="project" value="UniProtKB-KW"/>
</dbReference>
<gene>
    <name evidence="4" type="ORF">PHMEG_00027595</name>
</gene>
<sequence length="93" mass="10568">MRVCFAYAGAEGSAHDATVLQLSSLLHQLPEHYYVLVDAGYGLSEQALTPFRRVRYHLKEWAKMMLAGPVTQKNYSTYDMLRLATGLNELLEF</sequence>
<dbReference type="Proteomes" id="UP000198211">
    <property type="component" value="Unassembled WGS sequence"/>
</dbReference>
<organism evidence="4 5">
    <name type="scientific">Phytophthora megakarya</name>
    <dbReference type="NCBI Taxonomy" id="4795"/>
    <lineage>
        <taxon>Eukaryota</taxon>
        <taxon>Sar</taxon>
        <taxon>Stramenopiles</taxon>
        <taxon>Oomycota</taxon>
        <taxon>Peronosporomycetes</taxon>
        <taxon>Peronosporales</taxon>
        <taxon>Peronosporaceae</taxon>
        <taxon>Phytophthora</taxon>
    </lineage>
</organism>
<dbReference type="InterPro" id="IPR027806">
    <property type="entry name" value="HARBI1_dom"/>
</dbReference>